<dbReference type="AlphaFoldDB" id="A0AAD7BLT0"/>
<accession>A0AAD7BLT0</accession>
<proteinExistence type="predicted"/>
<comment type="caution">
    <text evidence="3">The sequence shown here is derived from an EMBL/GenBank/DDBJ whole genome shotgun (WGS) entry which is preliminary data.</text>
</comment>
<dbReference type="InterPro" id="IPR046528">
    <property type="entry name" value="DUF6593"/>
</dbReference>
<evidence type="ECO:0000259" key="2">
    <source>
        <dbReference type="Pfam" id="PF20236"/>
    </source>
</evidence>
<evidence type="ECO:0000313" key="3">
    <source>
        <dbReference type="EMBL" id="KAJ7624841.1"/>
    </source>
</evidence>
<protein>
    <recommendedName>
        <fullName evidence="2">DUF6593 domain-containing protein</fullName>
    </recommendedName>
</protein>
<dbReference type="Proteomes" id="UP001221142">
    <property type="component" value="Unassembled WGS sequence"/>
</dbReference>
<dbReference type="Pfam" id="PF20236">
    <property type="entry name" value="DUF6593"/>
    <property type="match status" value="1"/>
</dbReference>
<feature type="domain" description="DUF6593" evidence="2">
    <location>
        <begin position="80"/>
        <end position="244"/>
    </location>
</feature>
<keyword evidence="4" id="KW-1185">Reference proteome</keyword>
<evidence type="ECO:0000256" key="1">
    <source>
        <dbReference type="SAM" id="MobiDB-lite"/>
    </source>
</evidence>
<feature type="region of interest" description="Disordered" evidence="1">
    <location>
        <begin position="18"/>
        <end position="55"/>
    </location>
</feature>
<reference evidence="3" key="1">
    <citation type="submission" date="2023-03" db="EMBL/GenBank/DDBJ databases">
        <title>Massive genome expansion in bonnet fungi (Mycena s.s.) driven by repeated elements and novel gene families across ecological guilds.</title>
        <authorList>
            <consortium name="Lawrence Berkeley National Laboratory"/>
            <person name="Harder C.B."/>
            <person name="Miyauchi S."/>
            <person name="Viragh M."/>
            <person name="Kuo A."/>
            <person name="Thoen E."/>
            <person name="Andreopoulos B."/>
            <person name="Lu D."/>
            <person name="Skrede I."/>
            <person name="Drula E."/>
            <person name="Henrissat B."/>
            <person name="Morin E."/>
            <person name="Kohler A."/>
            <person name="Barry K."/>
            <person name="LaButti K."/>
            <person name="Morin E."/>
            <person name="Salamov A."/>
            <person name="Lipzen A."/>
            <person name="Mereny Z."/>
            <person name="Hegedus B."/>
            <person name="Baldrian P."/>
            <person name="Stursova M."/>
            <person name="Weitz H."/>
            <person name="Taylor A."/>
            <person name="Grigoriev I.V."/>
            <person name="Nagy L.G."/>
            <person name="Martin F."/>
            <person name="Kauserud H."/>
        </authorList>
    </citation>
    <scope>NUCLEOTIDE SEQUENCE</scope>
    <source>
        <strain evidence="3">9284</strain>
    </source>
</reference>
<dbReference type="EMBL" id="JARKIF010000013">
    <property type="protein sequence ID" value="KAJ7624841.1"/>
    <property type="molecule type" value="Genomic_DNA"/>
</dbReference>
<organism evidence="3 4">
    <name type="scientific">Roridomyces roridus</name>
    <dbReference type="NCBI Taxonomy" id="1738132"/>
    <lineage>
        <taxon>Eukaryota</taxon>
        <taxon>Fungi</taxon>
        <taxon>Dikarya</taxon>
        <taxon>Basidiomycota</taxon>
        <taxon>Agaricomycotina</taxon>
        <taxon>Agaricomycetes</taxon>
        <taxon>Agaricomycetidae</taxon>
        <taxon>Agaricales</taxon>
        <taxon>Marasmiineae</taxon>
        <taxon>Mycenaceae</taxon>
        <taxon>Roridomyces</taxon>
    </lineage>
</organism>
<gene>
    <name evidence="3" type="ORF">FB45DRAFT_1030962</name>
</gene>
<name>A0AAD7BLT0_9AGAR</name>
<sequence>MGIPLPSLLSAQYPAASSSHYDYPASSSVSQQDAYDRDRTPRPRSVPPPNDDDGGQILVLNFAPSSSALVGGATTNSVLDCAVVGTESALPYYHVVTRPGVLPGHWYTAFRTNDGKPVARVEWASGPEGQYGAQVELRCDRLQLDGTRAGGFQRQNVADWLNLAEDGSHRVMYAHGYTYVWVPRADSICLYQWDPRMMDDVPELPARIVKEEEMVMLQISLDAIDADLLEMCVVCVVLFQSGRRID</sequence>
<evidence type="ECO:0000313" key="4">
    <source>
        <dbReference type="Proteomes" id="UP001221142"/>
    </source>
</evidence>
<feature type="compositionally biased region" description="Low complexity" evidence="1">
    <location>
        <begin position="18"/>
        <end position="30"/>
    </location>
</feature>